<feature type="region of interest" description="Disordered" evidence="1">
    <location>
        <begin position="1"/>
        <end position="29"/>
    </location>
</feature>
<feature type="region of interest" description="Disordered" evidence="1">
    <location>
        <begin position="82"/>
        <end position="119"/>
    </location>
</feature>
<proteinExistence type="predicted"/>
<evidence type="ECO:0000256" key="1">
    <source>
        <dbReference type="SAM" id="MobiDB-lite"/>
    </source>
</evidence>
<feature type="compositionally biased region" description="Basic residues" evidence="1">
    <location>
        <begin position="82"/>
        <end position="95"/>
    </location>
</feature>
<keyword evidence="3" id="KW-1185">Reference proteome</keyword>
<accession>W9SQ58</accession>
<organism evidence="2 3">
    <name type="scientific">Morus notabilis</name>
    <dbReference type="NCBI Taxonomy" id="981085"/>
    <lineage>
        <taxon>Eukaryota</taxon>
        <taxon>Viridiplantae</taxon>
        <taxon>Streptophyta</taxon>
        <taxon>Embryophyta</taxon>
        <taxon>Tracheophyta</taxon>
        <taxon>Spermatophyta</taxon>
        <taxon>Magnoliopsida</taxon>
        <taxon>eudicotyledons</taxon>
        <taxon>Gunneridae</taxon>
        <taxon>Pentapetalae</taxon>
        <taxon>rosids</taxon>
        <taxon>fabids</taxon>
        <taxon>Rosales</taxon>
        <taxon>Moraceae</taxon>
        <taxon>Moreae</taxon>
        <taxon>Morus</taxon>
    </lineage>
</organism>
<dbReference type="EMBL" id="KE345919">
    <property type="protein sequence ID" value="EXC20550.1"/>
    <property type="molecule type" value="Genomic_DNA"/>
</dbReference>
<evidence type="ECO:0000313" key="3">
    <source>
        <dbReference type="Proteomes" id="UP000030645"/>
    </source>
</evidence>
<dbReference type="Proteomes" id="UP000030645">
    <property type="component" value="Unassembled WGS sequence"/>
</dbReference>
<gene>
    <name evidence="2" type="ORF">L484_027105</name>
</gene>
<dbReference type="AlphaFoldDB" id="W9SQ58"/>
<name>W9SQ58_9ROSA</name>
<reference evidence="3" key="1">
    <citation type="submission" date="2013-01" db="EMBL/GenBank/DDBJ databases">
        <title>Draft Genome Sequence of a Mulberry Tree, Morus notabilis C.K. Schneid.</title>
        <authorList>
            <person name="He N."/>
            <person name="Zhao S."/>
        </authorList>
    </citation>
    <scope>NUCLEOTIDE SEQUENCE</scope>
</reference>
<sequence>MRRLVRTAPRKGSPASFFQPNSHGFSGISRLMRPRSTVKKQRSLPLTRLQTKNSHTFNGTNSTTVTFATFPVVAYNMRKVNHKAKTKPRSAKIHPTHGGAPSTCKTTQTHTHTKKQKTT</sequence>
<evidence type="ECO:0000313" key="2">
    <source>
        <dbReference type="EMBL" id="EXC20550.1"/>
    </source>
</evidence>
<protein>
    <submittedName>
        <fullName evidence="2">Uncharacterized protein</fullName>
    </submittedName>
</protein>